<dbReference type="InterPro" id="IPR027417">
    <property type="entry name" value="P-loop_NTPase"/>
</dbReference>
<dbReference type="PANTHER" id="PTHR10039">
    <property type="entry name" value="AMELOGENIN"/>
    <property type="match status" value="1"/>
</dbReference>
<feature type="domain" description="GPI inositol-deacylase winged helix" evidence="2">
    <location>
        <begin position="366"/>
        <end position="463"/>
    </location>
</feature>
<accession>A0A2J6QDR4</accession>
<protein>
    <submittedName>
        <fullName evidence="4">Uncharacterized protein</fullName>
    </submittedName>
</protein>
<evidence type="ECO:0000259" key="3">
    <source>
        <dbReference type="Pfam" id="PF24883"/>
    </source>
</evidence>
<keyword evidence="5" id="KW-1185">Reference proteome</keyword>
<organism evidence="4 5">
    <name type="scientific">Hyaloscypha hepaticicola</name>
    <dbReference type="NCBI Taxonomy" id="2082293"/>
    <lineage>
        <taxon>Eukaryota</taxon>
        <taxon>Fungi</taxon>
        <taxon>Dikarya</taxon>
        <taxon>Ascomycota</taxon>
        <taxon>Pezizomycotina</taxon>
        <taxon>Leotiomycetes</taxon>
        <taxon>Helotiales</taxon>
        <taxon>Hyaloscyphaceae</taxon>
        <taxon>Hyaloscypha</taxon>
    </lineage>
</organism>
<dbReference type="AlphaFoldDB" id="A0A2J6QDR4"/>
<dbReference type="OrthoDB" id="7464126at2759"/>
<dbReference type="InterPro" id="IPR056884">
    <property type="entry name" value="NPHP3-like_N"/>
</dbReference>
<reference evidence="4 5" key="1">
    <citation type="submission" date="2016-05" db="EMBL/GenBank/DDBJ databases">
        <title>A degradative enzymes factory behind the ericoid mycorrhizal symbiosis.</title>
        <authorList>
            <consortium name="DOE Joint Genome Institute"/>
            <person name="Martino E."/>
            <person name="Morin E."/>
            <person name="Grelet G."/>
            <person name="Kuo A."/>
            <person name="Kohler A."/>
            <person name="Daghino S."/>
            <person name="Barry K."/>
            <person name="Choi C."/>
            <person name="Cichocki N."/>
            <person name="Clum A."/>
            <person name="Copeland A."/>
            <person name="Hainaut M."/>
            <person name="Haridas S."/>
            <person name="Labutti K."/>
            <person name="Lindquist E."/>
            <person name="Lipzen A."/>
            <person name="Khouja H.-R."/>
            <person name="Murat C."/>
            <person name="Ohm R."/>
            <person name="Olson A."/>
            <person name="Spatafora J."/>
            <person name="Veneault-Fourrey C."/>
            <person name="Henrissat B."/>
            <person name="Grigoriev I."/>
            <person name="Martin F."/>
            <person name="Perotto S."/>
        </authorList>
    </citation>
    <scope>NUCLEOTIDE SEQUENCE [LARGE SCALE GENOMIC DNA]</scope>
    <source>
        <strain evidence="4 5">UAMH 7357</strain>
    </source>
</reference>
<keyword evidence="1" id="KW-0677">Repeat</keyword>
<gene>
    <name evidence="4" type="ORF">NA56DRAFT_486585</name>
</gene>
<evidence type="ECO:0000256" key="1">
    <source>
        <dbReference type="ARBA" id="ARBA00022737"/>
    </source>
</evidence>
<dbReference type="STRING" id="1745343.A0A2J6QDR4"/>
<dbReference type="EMBL" id="KZ613472">
    <property type="protein sequence ID" value="PMD24400.1"/>
    <property type="molecule type" value="Genomic_DNA"/>
</dbReference>
<sequence>MSGLMFVSGEVKVPMPGCDHREVARFEGKQSSGYKKIINKLSEVTSEIMNKMTAELAAEDLPCLHTLSFPSMTSRLSKLTSQLHTLPQTCTWILSHPSFLAFHSSPSTILWVKGHPGTGKSTLMSFLLQHYQNQPIKHRQILLSFFFHGNGSLLEKSCEGMFRSLLVQLYKQSISARRFILAAFNTRKESLRSGKEGNVVWTRDELQSLLFSILSSDSMRENEVIIIIDALDEAVDETNQKAASSLQTFFRQINDSMLVKGWSNKICIACHSNLQDIARYVSHQLRNGVEGWELQPPKVRNDLENAIVDKADGVFLWVVKRLERIIEELNDGSSSFADIQKLVENESNELFALYEDIFRREIKESSRKKAKLFLGWVCLAERPLSLTEIRIAMACDESCMVDGQDRIEESKDFVEDDGRMQRLVRSLSGGLAEVRLCAEGSTVQLIHQTVNEFLRERGLRTLFCWTGNSKAVLMSDAEDLGRMENNLSRACFNYLKLGNIARFSMTYGIAPVPTVQEVEEKFPFIRYAVMFCFLHAQRAESLGISQEDLPTLLWS</sequence>
<dbReference type="Pfam" id="PF24883">
    <property type="entry name" value="NPHP3_N"/>
    <property type="match status" value="1"/>
</dbReference>
<dbReference type="PANTHER" id="PTHR10039:SF5">
    <property type="entry name" value="NACHT DOMAIN-CONTAINING PROTEIN"/>
    <property type="match status" value="1"/>
</dbReference>
<evidence type="ECO:0000313" key="4">
    <source>
        <dbReference type="EMBL" id="PMD24400.1"/>
    </source>
</evidence>
<name>A0A2J6QDR4_9HELO</name>
<evidence type="ECO:0000313" key="5">
    <source>
        <dbReference type="Proteomes" id="UP000235672"/>
    </source>
</evidence>
<dbReference type="Pfam" id="PF22939">
    <property type="entry name" value="WHD_GPIID"/>
    <property type="match status" value="1"/>
</dbReference>
<dbReference type="SUPFAM" id="SSF52540">
    <property type="entry name" value="P-loop containing nucleoside triphosphate hydrolases"/>
    <property type="match status" value="1"/>
</dbReference>
<proteinExistence type="predicted"/>
<dbReference type="Gene3D" id="3.40.50.300">
    <property type="entry name" value="P-loop containing nucleotide triphosphate hydrolases"/>
    <property type="match status" value="1"/>
</dbReference>
<feature type="domain" description="Nephrocystin 3-like N-terminal" evidence="3">
    <location>
        <begin position="88"/>
        <end position="252"/>
    </location>
</feature>
<evidence type="ECO:0000259" key="2">
    <source>
        <dbReference type="Pfam" id="PF22939"/>
    </source>
</evidence>
<dbReference type="Proteomes" id="UP000235672">
    <property type="component" value="Unassembled WGS sequence"/>
</dbReference>
<dbReference type="InterPro" id="IPR054471">
    <property type="entry name" value="GPIID_WHD"/>
</dbReference>